<feature type="compositionally biased region" description="Polar residues" evidence="1">
    <location>
        <begin position="468"/>
        <end position="514"/>
    </location>
</feature>
<dbReference type="EMBL" id="JARKIK010000047">
    <property type="protein sequence ID" value="KAK8735416.1"/>
    <property type="molecule type" value="Genomic_DNA"/>
</dbReference>
<organism evidence="2 3">
    <name type="scientific">Cherax quadricarinatus</name>
    <name type="common">Australian red claw crayfish</name>
    <dbReference type="NCBI Taxonomy" id="27406"/>
    <lineage>
        <taxon>Eukaryota</taxon>
        <taxon>Metazoa</taxon>
        <taxon>Ecdysozoa</taxon>
        <taxon>Arthropoda</taxon>
        <taxon>Crustacea</taxon>
        <taxon>Multicrustacea</taxon>
        <taxon>Malacostraca</taxon>
        <taxon>Eumalacostraca</taxon>
        <taxon>Eucarida</taxon>
        <taxon>Decapoda</taxon>
        <taxon>Pleocyemata</taxon>
        <taxon>Astacidea</taxon>
        <taxon>Parastacoidea</taxon>
        <taxon>Parastacidae</taxon>
        <taxon>Cherax</taxon>
    </lineage>
</organism>
<dbReference type="Proteomes" id="UP001445076">
    <property type="component" value="Unassembled WGS sequence"/>
</dbReference>
<name>A0AAW0WT26_CHEQU</name>
<feature type="compositionally biased region" description="Acidic residues" evidence="1">
    <location>
        <begin position="31"/>
        <end position="51"/>
    </location>
</feature>
<accession>A0AAW0WT26</accession>
<gene>
    <name evidence="2" type="ORF">OTU49_005377</name>
</gene>
<protein>
    <submittedName>
        <fullName evidence="2">Uncharacterized protein</fullName>
    </submittedName>
</protein>
<feature type="region of interest" description="Disordered" evidence="1">
    <location>
        <begin position="577"/>
        <end position="615"/>
    </location>
</feature>
<sequence>MLGRCRMRRGVSLEVIVEEDDNAEVVLDPEPLLEDDHDDDDQDDDDDDDSENGQSAPGSPDGSQEAGGRGGGKSGFSAAEERRRRRERRRTIGGLSRARSVSCEALTLLDTSDMESCCSEWDDDDELTTASSNYVTLNRPISRRRILESSQSQCDSEDSGIEYHSNEDDPMLEDQSSIEDRKDLDLSSDDIHDQETATESDDDTIDASSEPSSAVSYDTAADTHTDTAGDTHIETAADTDTNADTVPDVSVETIVDACIATDTDESLDDTITNMEASRSAEVNTDDLSTKTVKQVFEERVKEATQEQQTTVSKYLQEYDANEVLENDKVVIVEKTPIMPARTAAQSDADAAVQEVQLKPPAFTTHSKEVQLEEELQLKRAAYTIRNKEVQLEELPRPHTVRSVKQLFENLNTPVHHFHTWCDLGRFRDIKSNPSSKILRFDRSDNSEGSTTRGLGVGSSFTLPRLASHRTNNVIPNQKSKGNLRSSTVSKESSKQQNLSGRSVQQEQVATQGSQPVALRKPTVHGFNVKKALMEDPRTFHAHSRSNDAAANTNQQGANYKLNTHNTNNHNRKGHVHLAKNKSHHSSEAGTDRSDTESLASDTSEDSGVSNDSHISSVSSMSTYRALDAYASDPSFKWIDPTVMAKIRAVGTTVIFFGPRQRPRHQDSVLQKTTRCTPSGLQVSSSGLQVSRSGLNVVSVAAPGAKASDTSGLTPQDGTRTGLSAPRIVGVVRKRTSSSTISAPNDTSSHHSHDLSHTSAGNQDSSKCVKWRNQSDTIVYNFTRHSPPTAWM</sequence>
<feature type="region of interest" description="Disordered" evidence="1">
    <location>
        <begin position="438"/>
        <end position="522"/>
    </location>
</feature>
<feature type="region of interest" description="Disordered" evidence="1">
    <location>
        <begin position="664"/>
        <end position="686"/>
    </location>
</feature>
<evidence type="ECO:0000256" key="1">
    <source>
        <dbReference type="SAM" id="MobiDB-lite"/>
    </source>
</evidence>
<feature type="region of interest" description="Disordered" evidence="1">
    <location>
        <begin position="194"/>
        <end position="229"/>
    </location>
</feature>
<feature type="compositionally biased region" description="Low complexity" evidence="1">
    <location>
        <begin position="606"/>
        <end position="615"/>
    </location>
</feature>
<feature type="compositionally biased region" description="Polar residues" evidence="1">
    <location>
        <begin position="206"/>
        <end position="216"/>
    </location>
</feature>
<feature type="compositionally biased region" description="Acidic residues" evidence="1">
    <location>
        <begin position="196"/>
        <end position="205"/>
    </location>
</feature>
<dbReference type="AlphaFoldDB" id="A0AAW0WT26"/>
<keyword evidence="3" id="KW-1185">Reference proteome</keyword>
<proteinExistence type="predicted"/>
<comment type="caution">
    <text evidence="2">The sequence shown here is derived from an EMBL/GenBank/DDBJ whole genome shotgun (WGS) entry which is preliminary data.</text>
</comment>
<feature type="compositionally biased region" description="Polar residues" evidence="1">
    <location>
        <begin position="707"/>
        <end position="721"/>
    </location>
</feature>
<evidence type="ECO:0000313" key="2">
    <source>
        <dbReference type="EMBL" id="KAK8735416.1"/>
    </source>
</evidence>
<feature type="region of interest" description="Disordered" evidence="1">
    <location>
        <begin position="20"/>
        <end position="98"/>
    </location>
</feature>
<feature type="compositionally biased region" description="Gly residues" evidence="1">
    <location>
        <begin position="65"/>
        <end position="74"/>
    </location>
</feature>
<feature type="compositionally biased region" description="Basic and acidic residues" evidence="1">
    <location>
        <begin position="584"/>
        <end position="595"/>
    </location>
</feature>
<feature type="compositionally biased region" description="Polar residues" evidence="1">
    <location>
        <begin position="667"/>
        <end position="686"/>
    </location>
</feature>
<feature type="region of interest" description="Disordered" evidence="1">
    <location>
        <begin position="147"/>
        <end position="180"/>
    </location>
</feature>
<reference evidence="2 3" key="1">
    <citation type="journal article" date="2024" name="BMC Genomics">
        <title>Genome assembly of redclaw crayfish (Cherax quadricarinatus) provides insights into its immune adaptation and hypoxia tolerance.</title>
        <authorList>
            <person name="Liu Z."/>
            <person name="Zheng J."/>
            <person name="Li H."/>
            <person name="Fang K."/>
            <person name="Wang S."/>
            <person name="He J."/>
            <person name="Zhou D."/>
            <person name="Weng S."/>
            <person name="Chi M."/>
            <person name="Gu Z."/>
            <person name="He J."/>
            <person name="Li F."/>
            <person name="Wang M."/>
        </authorList>
    </citation>
    <scope>NUCLEOTIDE SEQUENCE [LARGE SCALE GENOMIC DNA]</scope>
    <source>
        <strain evidence="2">ZL_2023a</strain>
    </source>
</reference>
<evidence type="ECO:0000313" key="3">
    <source>
        <dbReference type="Proteomes" id="UP001445076"/>
    </source>
</evidence>
<feature type="region of interest" description="Disordered" evidence="1">
    <location>
        <begin position="703"/>
        <end position="767"/>
    </location>
</feature>